<dbReference type="EMBL" id="VIIS01000618">
    <property type="protein sequence ID" value="KAF0306999.1"/>
    <property type="molecule type" value="Genomic_DNA"/>
</dbReference>
<dbReference type="Pfam" id="PF05724">
    <property type="entry name" value="TPMT"/>
    <property type="match status" value="1"/>
</dbReference>
<dbReference type="AlphaFoldDB" id="A0A6A4WNX1"/>
<keyword evidence="2 4" id="KW-0808">Transferase</keyword>
<gene>
    <name evidence="4" type="primary">tpmt_1</name>
    <name evidence="4" type="ORF">FJT64_021607</name>
</gene>
<evidence type="ECO:0000256" key="3">
    <source>
        <dbReference type="ARBA" id="ARBA00022691"/>
    </source>
</evidence>
<dbReference type="PROSITE" id="PS51585">
    <property type="entry name" value="SAM_MT_TPMT"/>
    <property type="match status" value="1"/>
</dbReference>
<keyword evidence="1 4" id="KW-0489">Methyltransferase</keyword>
<evidence type="ECO:0000313" key="4">
    <source>
        <dbReference type="EMBL" id="KAF0306999.1"/>
    </source>
</evidence>
<dbReference type="InterPro" id="IPR008854">
    <property type="entry name" value="TPMT"/>
</dbReference>
<organism evidence="4 5">
    <name type="scientific">Amphibalanus amphitrite</name>
    <name type="common">Striped barnacle</name>
    <name type="synonym">Balanus amphitrite</name>
    <dbReference type="NCBI Taxonomy" id="1232801"/>
    <lineage>
        <taxon>Eukaryota</taxon>
        <taxon>Metazoa</taxon>
        <taxon>Ecdysozoa</taxon>
        <taxon>Arthropoda</taxon>
        <taxon>Crustacea</taxon>
        <taxon>Multicrustacea</taxon>
        <taxon>Cirripedia</taxon>
        <taxon>Thoracica</taxon>
        <taxon>Thoracicalcarea</taxon>
        <taxon>Balanomorpha</taxon>
        <taxon>Balanoidea</taxon>
        <taxon>Balanidae</taxon>
        <taxon>Amphibalaninae</taxon>
        <taxon>Amphibalanus</taxon>
    </lineage>
</organism>
<dbReference type="Proteomes" id="UP000440578">
    <property type="component" value="Unassembled WGS sequence"/>
</dbReference>
<evidence type="ECO:0000313" key="5">
    <source>
        <dbReference type="Proteomes" id="UP000440578"/>
    </source>
</evidence>
<reference evidence="4 5" key="1">
    <citation type="submission" date="2019-07" db="EMBL/GenBank/DDBJ databases">
        <title>Draft genome assembly of a fouling barnacle, Amphibalanus amphitrite (Darwin, 1854): The first reference genome for Thecostraca.</title>
        <authorList>
            <person name="Kim W."/>
        </authorList>
    </citation>
    <scope>NUCLEOTIDE SEQUENCE [LARGE SCALE GENOMIC DNA]</scope>
    <source>
        <strain evidence="4">SNU_AA5</strain>
        <tissue evidence="4">Soma without cirri and trophi</tissue>
    </source>
</reference>
<dbReference type="GO" id="GO:0032259">
    <property type="term" value="P:methylation"/>
    <property type="evidence" value="ECO:0007669"/>
    <property type="project" value="UniProtKB-KW"/>
</dbReference>
<protein>
    <submittedName>
        <fullName evidence="4">Putative thiopurine S-methyltransferase</fullName>
    </submittedName>
</protein>
<dbReference type="PANTHER" id="PTHR10259:SF11">
    <property type="entry name" value="THIOPURINE S-METHYLTRANSFERASE"/>
    <property type="match status" value="1"/>
</dbReference>
<dbReference type="InterPro" id="IPR029063">
    <property type="entry name" value="SAM-dependent_MTases_sf"/>
</dbReference>
<keyword evidence="5" id="KW-1185">Reference proteome</keyword>
<keyword evidence="3" id="KW-0949">S-adenosyl-L-methionine</keyword>
<dbReference type="OrthoDB" id="276151at2759"/>
<dbReference type="SUPFAM" id="SSF53335">
    <property type="entry name" value="S-adenosyl-L-methionine-dependent methyltransferases"/>
    <property type="match status" value="1"/>
</dbReference>
<name>A0A6A4WNX1_AMPAM</name>
<evidence type="ECO:0000256" key="2">
    <source>
        <dbReference type="ARBA" id="ARBA00022679"/>
    </source>
</evidence>
<sequence length="127" mass="14245">MTADGRLRLYRADICRLSGETIGAVDGIWDRASYVAMNVEDRPKYAALLRSVMAPGCRYLLSTVEYGPCEFRGTPRSVTPADFRPEFESVADIEHLYSHPQPDDLPPGLLRCSPAGLQENLYLIVRR</sequence>
<evidence type="ECO:0000256" key="1">
    <source>
        <dbReference type="ARBA" id="ARBA00022603"/>
    </source>
</evidence>
<dbReference type="Gene3D" id="3.40.50.150">
    <property type="entry name" value="Vaccinia Virus protein VP39"/>
    <property type="match status" value="1"/>
</dbReference>
<comment type="caution">
    <text evidence="4">The sequence shown here is derived from an EMBL/GenBank/DDBJ whole genome shotgun (WGS) entry which is preliminary data.</text>
</comment>
<dbReference type="GO" id="GO:0008119">
    <property type="term" value="F:thiopurine S-methyltransferase activity"/>
    <property type="evidence" value="ECO:0007669"/>
    <property type="project" value="TreeGrafter"/>
</dbReference>
<accession>A0A6A4WNX1</accession>
<dbReference type="PANTHER" id="PTHR10259">
    <property type="entry name" value="THIOPURINE S-METHYLTRANSFERASE"/>
    <property type="match status" value="1"/>
</dbReference>
<proteinExistence type="predicted"/>